<gene>
    <name evidence="1" type="ORF">ABDB84_01880</name>
</gene>
<dbReference type="InterPro" id="IPR043137">
    <property type="entry name" value="GGT_ssub_C"/>
</dbReference>
<keyword evidence="1" id="KW-0808">Transferase</keyword>
<dbReference type="Pfam" id="PF01019">
    <property type="entry name" value="G_glu_transpept"/>
    <property type="match status" value="1"/>
</dbReference>
<name>A0ABU9YU37_9RHOO</name>
<dbReference type="PANTHER" id="PTHR43881:SF5">
    <property type="entry name" value="GAMMA-GLUTAMYLTRANSPEPTIDASE"/>
    <property type="match status" value="1"/>
</dbReference>
<dbReference type="InterPro" id="IPR043138">
    <property type="entry name" value="GGT_lsub"/>
</dbReference>
<keyword evidence="2" id="KW-1185">Reference proteome</keyword>
<dbReference type="PRINTS" id="PR01210">
    <property type="entry name" value="GGTRANSPTASE"/>
</dbReference>
<dbReference type="Proteomes" id="UP001410394">
    <property type="component" value="Unassembled WGS sequence"/>
</dbReference>
<dbReference type="PANTHER" id="PTHR43881">
    <property type="entry name" value="GAMMA-GLUTAMYLTRANSPEPTIDASE (AFU_ORTHOLOGUE AFUA_4G13580)"/>
    <property type="match status" value="1"/>
</dbReference>
<dbReference type="GO" id="GO:0103068">
    <property type="term" value="F:leukotriene C4 gamma-glutamyl transferase activity"/>
    <property type="evidence" value="ECO:0007669"/>
    <property type="project" value="UniProtKB-EC"/>
</dbReference>
<dbReference type="SUPFAM" id="SSF56235">
    <property type="entry name" value="N-terminal nucleophile aminohydrolases (Ntn hydrolases)"/>
    <property type="match status" value="1"/>
</dbReference>
<reference evidence="1 2" key="1">
    <citation type="journal article" date="2018" name="Int. J. Syst. Evol. Microbiol.">
        <title>Uliginosibacterium sediminicola sp. nov., isolated from freshwater sediment.</title>
        <authorList>
            <person name="Hwang W.M."/>
            <person name="Kim S.M."/>
            <person name="Kang K."/>
            <person name="Ahn T.Y."/>
        </authorList>
    </citation>
    <scope>NUCLEOTIDE SEQUENCE [LARGE SCALE GENOMIC DNA]</scope>
    <source>
        <strain evidence="1 2">M1-21</strain>
    </source>
</reference>
<dbReference type="EC" id="2.3.2.2" evidence="1"/>
<evidence type="ECO:0000313" key="2">
    <source>
        <dbReference type="Proteomes" id="UP001410394"/>
    </source>
</evidence>
<organism evidence="1 2">
    <name type="scientific">Uliginosibacterium sediminicola</name>
    <dbReference type="NCBI Taxonomy" id="2024550"/>
    <lineage>
        <taxon>Bacteria</taxon>
        <taxon>Pseudomonadati</taxon>
        <taxon>Pseudomonadota</taxon>
        <taxon>Betaproteobacteria</taxon>
        <taxon>Rhodocyclales</taxon>
        <taxon>Zoogloeaceae</taxon>
        <taxon>Uliginosibacterium</taxon>
    </lineage>
</organism>
<accession>A0ABU9YU37</accession>
<keyword evidence="1" id="KW-0012">Acyltransferase</keyword>
<dbReference type="InterPro" id="IPR052896">
    <property type="entry name" value="GGT-like_enzyme"/>
</dbReference>
<dbReference type="RefSeq" id="WP_345917975.1">
    <property type="nucleotide sequence ID" value="NZ_JBDIVE010000001.1"/>
</dbReference>
<protein>
    <submittedName>
        <fullName evidence="1">Gamma-glutamyltransferase</fullName>
        <ecNumber evidence="1">2.3.2.2</ecNumber>
    </submittedName>
</protein>
<dbReference type="Gene3D" id="1.10.246.130">
    <property type="match status" value="1"/>
</dbReference>
<evidence type="ECO:0000313" key="1">
    <source>
        <dbReference type="EMBL" id="MEN3067207.1"/>
    </source>
</evidence>
<sequence length="534" mass="55731">MPAANTAQRGRKGMLCAPHQLAAETGAAVLREGGNAVEAMVAAAATIAVVYPHMNGIGGDGFWLIAEPGKPPVAIRACGPAAALATPEFYAAQGDTQIPTRGPRAALTVAGALAGWDLALQHAAQWGSALPRAMLLHDAVLYARAGVAVTRSQAALTAAKWHELQAVPGFAECFAPRHAEGHLPQLGELQVQPRLAASLEQLQRAGFDDFYRGDLARSMAADLAAVGSPLRLADFEAFCAQALSPLSVDLAVGRVFNHPPPTQGVSALAILGIFEQLGVVSDEGFDHVHGLVEATKRAFRWRNAHVGDPACMRADPAAFLAPGSLAHEAAQIDLLRAAPWPEIAQPGDTIWMGAADAQGRVVSYIQSVYWEFGSGLVLAESGVQWQNRGASFSLQAGPNQLAGGRLPFHTLNPALAQLKDGRVIAYGTMGGEGQPQTQAAVFTRHVLGGQDLQAAISAPRWLLGRTWGEDSTTLKLESRFDPALVEQLRAAGHAVQVLGEFEDSMGHAGAVSLAADGSMLGAHDPRADGGAVAA</sequence>
<dbReference type="InterPro" id="IPR029055">
    <property type="entry name" value="Ntn_hydrolases_N"/>
</dbReference>
<dbReference type="EMBL" id="JBDIVE010000001">
    <property type="protein sequence ID" value="MEN3067207.1"/>
    <property type="molecule type" value="Genomic_DNA"/>
</dbReference>
<dbReference type="Gene3D" id="3.60.20.40">
    <property type="match status" value="1"/>
</dbReference>
<comment type="caution">
    <text evidence="1">The sequence shown here is derived from an EMBL/GenBank/DDBJ whole genome shotgun (WGS) entry which is preliminary data.</text>
</comment>
<proteinExistence type="predicted"/>